<name>A2F4N1_TRIV3</name>
<organism evidence="2 3">
    <name type="scientific">Trichomonas vaginalis (strain ATCC PRA-98 / G3)</name>
    <dbReference type="NCBI Taxonomy" id="412133"/>
    <lineage>
        <taxon>Eukaryota</taxon>
        <taxon>Metamonada</taxon>
        <taxon>Parabasalia</taxon>
        <taxon>Trichomonadida</taxon>
        <taxon>Trichomonadidae</taxon>
        <taxon>Trichomonas</taxon>
    </lineage>
</organism>
<reference evidence="2" key="1">
    <citation type="submission" date="2006-10" db="EMBL/GenBank/DDBJ databases">
        <authorList>
            <person name="Amadeo P."/>
            <person name="Zhao Q."/>
            <person name="Wortman J."/>
            <person name="Fraser-Liggett C."/>
            <person name="Carlton J."/>
        </authorList>
    </citation>
    <scope>NUCLEOTIDE SEQUENCE</scope>
    <source>
        <strain evidence="2">G3</strain>
    </source>
</reference>
<accession>A2F4N1</accession>
<protein>
    <submittedName>
        <fullName evidence="2">Uncharacterized protein</fullName>
    </submittedName>
</protein>
<proteinExistence type="predicted"/>
<sequence length="248" mass="28539">MEPEASKAAIAAIAALQERVMELEKEHEELLKEIDSYNAKINSRNDLIMKKSELLNDASEKAKKMLTYILECNHDLVAAREYNHSLVKEIRYLKQSFEETKDEDTEQKLKKVYAVKGDLADQMQKVSDYEDILAKYLRPAPVSETADGALMLAVADEDPKLLPQPYQDTLRTLQQLPKNFREQTLKDKIKITRALITAKNNTAEIARKIKDIQISRNSLRKKEPFDSDVKQLAAHHLLLANEMHKFEF</sequence>
<evidence type="ECO:0000256" key="1">
    <source>
        <dbReference type="SAM" id="Coils"/>
    </source>
</evidence>
<evidence type="ECO:0000313" key="3">
    <source>
        <dbReference type="Proteomes" id="UP000001542"/>
    </source>
</evidence>
<dbReference type="OrthoDB" id="10661600at2759"/>
<dbReference type="VEuPathDB" id="TrichDB:TVAG_330650"/>
<reference evidence="2" key="2">
    <citation type="journal article" date="2007" name="Science">
        <title>Draft genome sequence of the sexually transmitted pathogen Trichomonas vaginalis.</title>
        <authorList>
            <person name="Carlton J.M."/>
            <person name="Hirt R.P."/>
            <person name="Silva J.C."/>
            <person name="Delcher A.L."/>
            <person name="Schatz M."/>
            <person name="Zhao Q."/>
            <person name="Wortman J.R."/>
            <person name="Bidwell S.L."/>
            <person name="Alsmark U.C.M."/>
            <person name="Besteiro S."/>
            <person name="Sicheritz-Ponten T."/>
            <person name="Noel C.J."/>
            <person name="Dacks J.B."/>
            <person name="Foster P.G."/>
            <person name="Simillion C."/>
            <person name="Van de Peer Y."/>
            <person name="Miranda-Saavedra D."/>
            <person name="Barton G.J."/>
            <person name="Westrop G.D."/>
            <person name="Mueller S."/>
            <person name="Dessi D."/>
            <person name="Fiori P.L."/>
            <person name="Ren Q."/>
            <person name="Paulsen I."/>
            <person name="Zhang H."/>
            <person name="Bastida-Corcuera F.D."/>
            <person name="Simoes-Barbosa A."/>
            <person name="Brown M.T."/>
            <person name="Hayes R.D."/>
            <person name="Mukherjee M."/>
            <person name="Okumura C.Y."/>
            <person name="Schneider R."/>
            <person name="Smith A.J."/>
            <person name="Vanacova S."/>
            <person name="Villalvazo M."/>
            <person name="Haas B.J."/>
            <person name="Pertea M."/>
            <person name="Feldblyum T.V."/>
            <person name="Utterback T.R."/>
            <person name="Shu C.L."/>
            <person name="Osoegawa K."/>
            <person name="de Jong P.J."/>
            <person name="Hrdy I."/>
            <person name="Horvathova L."/>
            <person name="Zubacova Z."/>
            <person name="Dolezal P."/>
            <person name="Malik S.B."/>
            <person name="Logsdon J.M. Jr."/>
            <person name="Henze K."/>
            <person name="Gupta A."/>
            <person name="Wang C.C."/>
            <person name="Dunne R.L."/>
            <person name="Upcroft J.A."/>
            <person name="Upcroft P."/>
            <person name="White O."/>
            <person name="Salzberg S.L."/>
            <person name="Tang P."/>
            <person name="Chiu C.-H."/>
            <person name="Lee Y.-S."/>
            <person name="Embley T.M."/>
            <person name="Coombs G.H."/>
            <person name="Mottram J.C."/>
            <person name="Tachezy J."/>
            <person name="Fraser-Liggett C.M."/>
            <person name="Johnson P.J."/>
        </authorList>
    </citation>
    <scope>NUCLEOTIDE SEQUENCE [LARGE SCALE GENOMIC DNA]</scope>
    <source>
        <strain evidence="2">G3</strain>
    </source>
</reference>
<keyword evidence="1" id="KW-0175">Coiled coil</keyword>
<feature type="coiled-coil region" evidence="1">
    <location>
        <begin position="6"/>
        <end position="40"/>
    </location>
</feature>
<gene>
    <name evidence="2" type="ORF">TVAG_330650</name>
</gene>
<dbReference type="InParanoid" id="A2F4N1"/>
<dbReference type="EMBL" id="DS113612">
    <property type="protein sequence ID" value="EAY00136.1"/>
    <property type="molecule type" value="Genomic_DNA"/>
</dbReference>
<dbReference type="Proteomes" id="UP000001542">
    <property type="component" value="Unassembled WGS sequence"/>
</dbReference>
<dbReference type="SMR" id="A2F4N1"/>
<keyword evidence="3" id="KW-1185">Reference proteome</keyword>
<evidence type="ECO:0000313" key="2">
    <source>
        <dbReference type="EMBL" id="EAY00136.1"/>
    </source>
</evidence>
<dbReference type="AlphaFoldDB" id="A2F4N1"/>